<feature type="chain" id="PRO_5037387682" evidence="1">
    <location>
        <begin position="17"/>
        <end position="204"/>
    </location>
</feature>
<name>A0A914EJ14_9BILA</name>
<reference evidence="3" key="1">
    <citation type="submission" date="2022-11" db="UniProtKB">
        <authorList>
            <consortium name="WormBaseParasite"/>
        </authorList>
    </citation>
    <scope>IDENTIFICATION</scope>
</reference>
<protein>
    <submittedName>
        <fullName evidence="3">Uncharacterized protein</fullName>
    </submittedName>
</protein>
<accession>A0A914EJ14</accession>
<organism evidence="2 3">
    <name type="scientific">Acrobeloides nanus</name>
    <dbReference type="NCBI Taxonomy" id="290746"/>
    <lineage>
        <taxon>Eukaryota</taxon>
        <taxon>Metazoa</taxon>
        <taxon>Ecdysozoa</taxon>
        <taxon>Nematoda</taxon>
        <taxon>Chromadorea</taxon>
        <taxon>Rhabditida</taxon>
        <taxon>Tylenchina</taxon>
        <taxon>Cephalobomorpha</taxon>
        <taxon>Cephaloboidea</taxon>
        <taxon>Cephalobidae</taxon>
        <taxon>Acrobeloides</taxon>
    </lineage>
</organism>
<dbReference type="WBParaSite" id="ACRNAN_scaffold8085.g20040.t1">
    <property type="protein sequence ID" value="ACRNAN_scaffold8085.g20040.t1"/>
    <property type="gene ID" value="ACRNAN_scaffold8085.g20040"/>
</dbReference>
<dbReference type="AlphaFoldDB" id="A0A914EJ14"/>
<feature type="signal peptide" evidence="1">
    <location>
        <begin position="1"/>
        <end position="16"/>
    </location>
</feature>
<keyword evidence="2" id="KW-1185">Reference proteome</keyword>
<evidence type="ECO:0000313" key="3">
    <source>
        <dbReference type="WBParaSite" id="ACRNAN_scaffold8085.g20040.t1"/>
    </source>
</evidence>
<dbReference type="Proteomes" id="UP000887540">
    <property type="component" value="Unplaced"/>
</dbReference>
<keyword evidence="1" id="KW-0732">Signal</keyword>
<evidence type="ECO:0000313" key="2">
    <source>
        <dbReference type="Proteomes" id="UP000887540"/>
    </source>
</evidence>
<sequence length="204" mass="21826">MLGKLVLLSLLAYALSQCIDRVNNTVDIADDANVNNNVIFQNAVGATYDNNSNPSCYKGVANLKFPGILGLVSGTVVVNQANDFDNNTKILLTLIKNDHLLGTVCKDGKSQTIFVPDKDCSIAFCTKEESLCKALSSPGTYTLGELEGDAGIGSTINLPNVSNDIKPLLKGQWKVELKFQTGSGNIVAGLIIPSNDNGWLYIEE</sequence>
<proteinExistence type="predicted"/>
<evidence type="ECO:0000256" key="1">
    <source>
        <dbReference type="SAM" id="SignalP"/>
    </source>
</evidence>